<sequence length="163" mass="17873">MIEGSARVSRTEGEQEPCVEEEYTRKPPAGIIAGPTLPGRCYANTATDCCSSSVCRCSPAHFAWPRALCLLACHQQHAPRSDTASSSFAEQRRATIRSRSLASSSSSSSSRRIGPLSAEFSQCSSLRFRFVSISVRVFGVFRVERANYEGEEMETAERVQVGR</sequence>
<proteinExistence type="predicted"/>
<organism evidence="2 3">
    <name type="scientific">Tetragonisca angustula</name>
    <dbReference type="NCBI Taxonomy" id="166442"/>
    <lineage>
        <taxon>Eukaryota</taxon>
        <taxon>Metazoa</taxon>
        <taxon>Ecdysozoa</taxon>
        <taxon>Arthropoda</taxon>
        <taxon>Hexapoda</taxon>
        <taxon>Insecta</taxon>
        <taxon>Pterygota</taxon>
        <taxon>Neoptera</taxon>
        <taxon>Endopterygota</taxon>
        <taxon>Hymenoptera</taxon>
        <taxon>Apocrita</taxon>
        <taxon>Aculeata</taxon>
        <taxon>Apoidea</taxon>
        <taxon>Anthophila</taxon>
        <taxon>Apidae</taxon>
        <taxon>Tetragonisca</taxon>
    </lineage>
</organism>
<evidence type="ECO:0000313" key="3">
    <source>
        <dbReference type="Proteomes" id="UP001432146"/>
    </source>
</evidence>
<gene>
    <name evidence="2" type="ORF">QLX08_011245</name>
</gene>
<comment type="caution">
    <text evidence="2">The sequence shown here is derived from an EMBL/GenBank/DDBJ whole genome shotgun (WGS) entry which is preliminary data.</text>
</comment>
<name>A0AAW0Z8Q9_9HYME</name>
<feature type="region of interest" description="Disordered" evidence="1">
    <location>
        <begin position="1"/>
        <end position="22"/>
    </location>
</feature>
<dbReference type="AlphaFoldDB" id="A0AAW0Z8Q9"/>
<keyword evidence="3" id="KW-1185">Reference proteome</keyword>
<accession>A0AAW0Z8Q9</accession>
<dbReference type="EMBL" id="JAWNGG020000355">
    <property type="protein sequence ID" value="KAK9293985.1"/>
    <property type="molecule type" value="Genomic_DNA"/>
</dbReference>
<evidence type="ECO:0000313" key="2">
    <source>
        <dbReference type="EMBL" id="KAK9293985.1"/>
    </source>
</evidence>
<dbReference type="Proteomes" id="UP001432146">
    <property type="component" value="Unassembled WGS sequence"/>
</dbReference>
<evidence type="ECO:0000256" key="1">
    <source>
        <dbReference type="SAM" id="MobiDB-lite"/>
    </source>
</evidence>
<protein>
    <submittedName>
        <fullName evidence="2">Uncharacterized protein</fullName>
    </submittedName>
</protein>
<reference evidence="2 3" key="1">
    <citation type="submission" date="2024-05" db="EMBL/GenBank/DDBJ databases">
        <title>The nuclear and mitochondrial genome assemblies of Tetragonisca angustula (Apidae: Meliponini), a tiny yet remarkable pollinator in the Neotropics.</title>
        <authorList>
            <person name="Ferrari R."/>
            <person name="Ricardo P.C."/>
            <person name="Dias F.C."/>
            <person name="Araujo N.S."/>
            <person name="Soares D.O."/>
            <person name="Zhou Q.-S."/>
            <person name="Zhu C.-D."/>
            <person name="Coutinho L."/>
            <person name="Airas M.C."/>
            <person name="Batista T.M."/>
        </authorList>
    </citation>
    <scope>NUCLEOTIDE SEQUENCE [LARGE SCALE GENOMIC DNA]</scope>
    <source>
        <strain evidence="2">ASF017062</strain>
        <tissue evidence="2">Abdomen</tissue>
    </source>
</reference>